<gene>
    <name evidence="1" type="ORF">MBLL_03312</name>
</gene>
<dbReference type="EMBL" id="LR743511">
    <property type="protein sequence ID" value="CAA2144194.1"/>
    <property type="molecule type" value="Genomic_DNA"/>
</dbReference>
<sequence>MASCPPEDEGACRFGASKGLLDIPPEDSAGLLSWPPIRVALTGTGTGTVRGQDGKVRAATDADDRVYRIDEAVGAYR</sequence>
<accession>A0A679K0A5</accession>
<reference evidence="1" key="1">
    <citation type="submission" date="2019-12" db="EMBL/GenBank/DDBJ databases">
        <authorList>
            <person name="Cremers G."/>
        </authorList>
    </citation>
    <scope>NUCLEOTIDE SEQUENCE</scope>
    <source>
        <strain evidence="1">Mbul2</strain>
    </source>
</reference>
<proteinExistence type="predicted"/>
<dbReference type="AlphaFoldDB" id="A0A679K0A5"/>
<organism evidence="1">
    <name type="scientific">Methylobacterium bullatum</name>
    <dbReference type="NCBI Taxonomy" id="570505"/>
    <lineage>
        <taxon>Bacteria</taxon>
        <taxon>Pseudomonadati</taxon>
        <taxon>Pseudomonadota</taxon>
        <taxon>Alphaproteobacteria</taxon>
        <taxon>Hyphomicrobiales</taxon>
        <taxon>Methylobacteriaceae</taxon>
        <taxon>Methylobacterium</taxon>
    </lineage>
</organism>
<dbReference type="RefSeq" id="WP_339162452.1">
    <property type="nucleotide sequence ID" value="NZ_LR743511.1"/>
</dbReference>
<name>A0A679K0A5_9HYPH</name>
<protein>
    <submittedName>
        <fullName evidence="1">Uncharacterized protein</fullName>
    </submittedName>
</protein>
<evidence type="ECO:0000313" key="1">
    <source>
        <dbReference type="EMBL" id="CAA2144194.1"/>
    </source>
</evidence>